<evidence type="ECO:0000256" key="6">
    <source>
        <dbReference type="RuleBase" id="RU365002"/>
    </source>
</evidence>
<evidence type="ECO:0000256" key="2">
    <source>
        <dbReference type="ARBA" id="ARBA00035119"/>
    </source>
</evidence>
<sequence>MCPDTVSKHLSPRESAKFITEHADHVKVNSAAIQPLAQKFYDDLKTGTFGSSWTDIPMHRKTMDASTVRWIFLVDSLNFSFWTEDVKYAVSFRGENHTGYMALCAAVNRALE</sequence>
<dbReference type="Pfam" id="PF10343">
    <property type="entry name" value="Q_salvage"/>
    <property type="match status" value="1"/>
</dbReference>
<comment type="catalytic activity">
    <reaction evidence="5 6">
        <text>queuosine 5'-phosphate + H2O = queuine + D-ribose 5-phosphate</text>
        <dbReference type="Rhea" id="RHEA:75387"/>
        <dbReference type="ChEBI" id="CHEBI:15377"/>
        <dbReference type="ChEBI" id="CHEBI:17433"/>
        <dbReference type="ChEBI" id="CHEBI:78346"/>
        <dbReference type="ChEBI" id="CHEBI:194371"/>
    </reaction>
    <physiologicalReaction direction="left-to-right" evidence="5 6">
        <dbReference type="Rhea" id="RHEA:75388"/>
    </physiologicalReaction>
</comment>
<dbReference type="OrthoDB" id="416777at2759"/>
<dbReference type="AlphaFoldDB" id="A0A3P7PGT7"/>
<dbReference type="GO" id="GO:0006400">
    <property type="term" value="P:tRNA modification"/>
    <property type="evidence" value="ECO:0007669"/>
    <property type="project" value="TreeGrafter"/>
</dbReference>
<comment type="function">
    <text evidence="6">Catalyzes the hydrolysis of queuosine 5'-phosphate, releasing the nucleobase queuine (q). Is required for salvage of queuine from exogenous queuosine (Q) that is imported and then converted to queuosine 5'-phosphate intracellularly.</text>
</comment>
<dbReference type="InterPro" id="IPR019438">
    <property type="entry name" value="Q_salvage"/>
</dbReference>
<dbReference type="PANTHER" id="PTHR21314">
    <property type="entry name" value="QUEUOSINE 5'-PHOSPHATE N-GLYCOSYLASE_HYDROLASE-RELATED"/>
    <property type="match status" value="1"/>
</dbReference>
<evidence type="ECO:0000313" key="8">
    <source>
        <dbReference type="Proteomes" id="UP000281553"/>
    </source>
</evidence>
<evidence type="ECO:0000313" key="7">
    <source>
        <dbReference type="EMBL" id="VDN17316.1"/>
    </source>
</evidence>
<keyword evidence="1 6" id="KW-0378">Hydrolase</keyword>
<reference evidence="7 8" key="1">
    <citation type="submission" date="2018-11" db="EMBL/GenBank/DDBJ databases">
        <authorList>
            <consortium name="Pathogen Informatics"/>
        </authorList>
    </citation>
    <scope>NUCLEOTIDE SEQUENCE [LARGE SCALE GENOMIC DNA]</scope>
</reference>
<organism evidence="7 8">
    <name type="scientific">Dibothriocephalus latus</name>
    <name type="common">Fish tapeworm</name>
    <name type="synonym">Diphyllobothrium latum</name>
    <dbReference type="NCBI Taxonomy" id="60516"/>
    <lineage>
        <taxon>Eukaryota</taxon>
        <taxon>Metazoa</taxon>
        <taxon>Spiralia</taxon>
        <taxon>Lophotrochozoa</taxon>
        <taxon>Platyhelminthes</taxon>
        <taxon>Cestoda</taxon>
        <taxon>Eucestoda</taxon>
        <taxon>Diphyllobothriidea</taxon>
        <taxon>Diphyllobothriidae</taxon>
        <taxon>Dibothriocephalus</taxon>
    </lineage>
</organism>
<dbReference type="Proteomes" id="UP000281553">
    <property type="component" value="Unassembled WGS sequence"/>
</dbReference>
<evidence type="ECO:0000256" key="1">
    <source>
        <dbReference type="ARBA" id="ARBA00022801"/>
    </source>
</evidence>
<dbReference type="PANTHER" id="PTHR21314:SF0">
    <property type="entry name" value="QUEUOSINE 5'-PHOSPHATE N-GLYCOSYLASE_HYDROLASE"/>
    <property type="match status" value="1"/>
</dbReference>
<protein>
    <recommendedName>
        <fullName evidence="3 6">Queuosine 5'-phosphate N-glycosylase/hydrolase</fullName>
        <ecNumber evidence="6">3.2.2.-</ecNumber>
    </recommendedName>
    <alternativeName>
        <fullName evidence="4 6">Queuosine-nucleotide N-glycosylase/hydrolase</fullName>
    </alternativeName>
</protein>
<keyword evidence="8" id="KW-1185">Reference proteome</keyword>
<accession>A0A3P7PGT7</accession>
<feature type="non-terminal residue" evidence="7">
    <location>
        <position position="112"/>
    </location>
</feature>
<proteinExistence type="inferred from homology"/>
<evidence type="ECO:0000256" key="4">
    <source>
        <dbReference type="ARBA" id="ARBA00035393"/>
    </source>
</evidence>
<gene>
    <name evidence="7" type="ORF">DILT_LOCUS12895</name>
</gene>
<comment type="similarity">
    <text evidence="2 6">Belongs to the QNG1 protein family.</text>
</comment>
<dbReference type="EMBL" id="UYRU01068079">
    <property type="protein sequence ID" value="VDN17316.1"/>
    <property type="molecule type" value="Genomic_DNA"/>
</dbReference>
<evidence type="ECO:0000256" key="3">
    <source>
        <dbReference type="ARBA" id="ARBA00035306"/>
    </source>
</evidence>
<name>A0A3P7PGT7_DIBLA</name>
<evidence type="ECO:0000256" key="5">
    <source>
        <dbReference type="ARBA" id="ARBA00048204"/>
    </source>
</evidence>
<dbReference type="GO" id="GO:0016787">
    <property type="term" value="F:hydrolase activity"/>
    <property type="evidence" value="ECO:0007669"/>
    <property type="project" value="UniProtKB-KW"/>
</dbReference>
<dbReference type="EC" id="3.2.2.-" evidence="6"/>